<organism evidence="10 11">
    <name type="scientific">Phytophthora ramorum</name>
    <name type="common">Sudden oak death agent</name>
    <dbReference type="NCBI Taxonomy" id="164328"/>
    <lineage>
        <taxon>Eukaryota</taxon>
        <taxon>Sar</taxon>
        <taxon>Stramenopiles</taxon>
        <taxon>Oomycota</taxon>
        <taxon>Peronosporomycetes</taxon>
        <taxon>Peronosporales</taxon>
        <taxon>Peronosporaceae</taxon>
        <taxon>Phytophthora</taxon>
    </lineage>
</organism>
<keyword evidence="8" id="KW-0645">Protease</keyword>
<accession>H3H0D0</accession>
<dbReference type="SUPFAM" id="SSF50494">
    <property type="entry name" value="Trypsin-like serine proteases"/>
    <property type="match status" value="1"/>
</dbReference>
<keyword evidence="4" id="KW-0732">Signal</keyword>
<sequence length="254" mass="26965">MSASDAYNTQGIERQLIMSGEVVPSGTKTYVTGLRSTPDGSSSCGGFLISPTHVLSASHCLVYDIRWVSIGTHYRNGTQDGEQIRVLSVMNHPNYSESVQYADDFMVIELERPSKFKPVKLAAADDSDFKAGKWATTMGWGTNAEVNGTNSYELKRVDIQLVGDEACAAYATVDSSMVCAGGVLNRDSCFGDSGGPLIVEAGAGSSTEDVVVGIVSWSKDDTCGREGYPGIYSRVSSARPWIDSIIGGNGTCLG</sequence>
<proteinExistence type="inferred from homology"/>
<dbReference type="InterPro" id="IPR043504">
    <property type="entry name" value="Peptidase_S1_PA_chymotrypsin"/>
</dbReference>
<evidence type="ECO:0000256" key="1">
    <source>
        <dbReference type="ARBA" id="ARBA00004613"/>
    </source>
</evidence>
<evidence type="ECO:0000256" key="2">
    <source>
        <dbReference type="ARBA" id="ARBA00007664"/>
    </source>
</evidence>
<dbReference type="GO" id="GO:0004252">
    <property type="term" value="F:serine-type endopeptidase activity"/>
    <property type="evidence" value="ECO:0000318"/>
    <property type="project" value="GO_Central"/>
</dbReference>
<dbReference type="PROSITE" id="PS00134">
    <property type="entry name" value="TRYPSIN_HIS"/>
    <property type="match status" value="1"/>
</dbReference>
<evidence type="ECO:0000256" key="7">
    <source>
        <dbReference type="ARBA" id="ARBA00023180"/>
    </source>
</evidence>
<evidence type="ECO:0000256" key="5">
    <source>
        <dbReference type="ARBA" id="ARBA00023026"/>
    </source>
</evidence>
<evidence type="ECO:0000256" key="6">
    <source>
        <dbReference type="ARBA" id="ARBA00023157"/>
    </source>
</evidence>
<dbReference type="Proteomes" id="UP000005238">
    <property type="component" value="Unassembled WGS sequence"/>
</dbReference>
<dbReference type="EMBL" id="DS566089">
    <property type="status" value="NOT_ANNOTATED_CDS"/>
    <property type="molecule type" value="Genomic_DNA"/>
</dbReference>
<evidence type="ECO:0000313" key="10">
    <source>
        <dbReference type="EnsemblProtists" id="Phyra83604"/>
    </source>
</evidence>
<dbReference type="STRING" id="164328.H3H0D0"/>
<dbReference type="VEuPathDB" id="FungiDB:KRP23_9667"/>
<dbReference type="InterPro" id="IPR001314">
    <property type="entry name" value="Peptidase_S1A"/>
</dbReference>
<keyword evidence="8" id="KW-0720">Serine protease</keyword>
<keyword evidence="11" id="KW-1185">Reference proteome</keyword>
<dbReference type="PROSITE" id="PS00135">
    <property type="entry name" value="TRYPSIN_SER"/>
    <property type="match status" value="1"/>
</dbReference>
<dbReference type="PROSITE" id="PS50240">
    <property type="entry name" value="TRYPSIN_DOM"/>
    <property type="match status" value="1"/>
</dbReference>
<feature type="domain" description="Peptidase S1" evidence="9">
    <location>
        <begin position="17"/>
        <end position="247"/>
    </location>
</feature>
<dbReference type="InterPro" id="IPR001254">
    <property type="entry name" value="Trypsin_dom"/>
</dbReference>
<keyword evidence="8" id="KW-0378">Hydrolase</keyword>
<evidence type="ECO:0000259" key="9">
    <source>
        <dbReference type="PROSITE" id="PS50240"/>
    </source>
</evidence>
<dbReference type="SMART" id="SM00020">
    <property type="entry name" value="Tryp_SPc"/>
    <property type="match status" value="1"/>
</dbReference>
<dbReference type="InterPro" id="IPR033116">
    <property type="entry name" value="TRYPSIN_SER"/>
</dbReference>
<dbReference type="GO" id="GO:0005576">
    <property type="term" value="C:extracellular region"/>
    <property type="evidence" value="ECO:0007669"/>
    <property type="project" value="UniProtKB-SubCell"/>
</dbReference>
<keyword evidence="7" id="KW-0325">Glycoprotein</keyword>
<evidence type="ECO:0000256" key="3">
    <source>
        <dbReference type="ARBA" id="ARBA00022525"/>
    </source>
</evidence>
<evidence type="ECO:0000256" key="4">
    <source>
        <dbReference type="ARBA" id="ARBA00022729"/>
    </source>
</evidence>
<dbReference type="HOGENOM" id="CLU_006842_7_3_1"/>
<keyword evidence="3" id="KW-0964">Secreted</keyword>
<dbReference type="eggNOG" id="KOG3627">
    <property type="taxonomic scope" value="Eukaryota"/>
</dbReference>
<dbReference type="FunFam" id="2.40.10.10:FF:000156">
    <property type="entry name" value="MIP06385p"/>
    <property type="match status" value="1"/>
</dbReference>
<comment type="subcellular location">
    <subcellularLocation>
        <location evidence="1">Secreted</location>
    </subcellularLocation>
</comment>
<dbReference type="PANTHER" id="PTHR24276:SF98">
    <property type="entry name" value="FI18310P1-RELATED"/>
    <property type="match status" value="1"/>
</dbReference>
<dbReference type="EnsemblProtists" id="Phyra83604">
    <property type="protein sequence ID" value="Phyra83604"/>
    <property type="gene ID" value="Phyra83604"/>
</dbReference>
<evidence type="ECO:0000256" key="8">
    <source>
        <dbReference type="RuleBase" id="RU363034"/>
    </source>
</evidence>
<dbReference type="InParanoid" id="H3H0D0"/>
<reference evidence="11" key="1">
    <citation type="journal article" date="2006" name="Science">
        <title>Phytophthora genome sequences uncover evolutionary origins and mechanisms of pathogenesis.</title>
        <authorList>
            <person name="Tyler B.M."/>
            <person name="Tripathy S."/>
            <person name="Zhang X."/>
            <person name="Dehal P."/>
            <person name="Jiang R.H."/>
            <person name="Aerts A."/>
            <person name="Arredondo F.D."/>
            <person name="Baxter L."/>
            <person name="Bensasson D."/>
            <person name="Beynon J.L."/>
            <person name="Chapman J."/>
            <person name="Damasceno C.M."/>
            <person name="Dorrance A.E."/>
            <person name="Dou D."/>
            <person name="Dickerman A.W."/>
            <person name="Dubchak I.L."/>
            <person name="Garbelotto M."/>
            <person name="Gijzen M."/>
            <person name="Gordon S.G."/>
            <person name="Govers F."/>
            <person name="Grunwald N.J."/>
            <person name="Huang W."/>
            <person name="Ivors K.L."/>
            <person name="Jones R.W."/>
            <person name="Kamoun S."/>
            <person name="Krampis K."/>
            <person name="Lamour K.H."/>
            <person name="Lee M.K."/>
            <person name="McDonald W.H."/>
            <person name="Medina M."/>
            <person name="Meijer H.J."/>
            <person name="Nordberg E.K."/>
            <person name="Maclean D.J."/>
            <person name="Ospina-Giraldo M.D."/>
            <person name="Morris P.F."/>
            <person name="Phuntumart V."/>
            <person name="Putnam N.H."/>
            <person name="Rash S."/>
            <person name="Rose J.K."/>
            <person name="Sakihama Y."/>
            <person name="Salamov A.A."/>
            <person name="Savidor A."/>
            <person name="Scheuring C.F."/>
            <person name="Smith B.M."/>
            <person name="Sobral B.W."/>
            <person name="Terry A."/>
            <person name="Torto-Alalibo T.A."/>
            <person name="Win J."/>
            <person name="Xu Z."/>
            <person name="Zhang H."/>
            <person name="Grigoriev I.V."/>
            <person name="Rokhsar D.S."/>
            <person name="Boore J.L."/>
        </authorList>
    </citation>
    <scope>NUCLEOTIDE SEQUENCE [LARGE SCALE GENOMIC DNA]</scope>
    <source>
        <strain evidence="11">Pr102</strain>
    </source>
</reference>
<dbReference type="VEuPathDB" id="FungiDB:KRP22_13681"/>
<dbReference type="OMA" id="TMGWGTD"/>
<dbReference type="AlphaFoldDB" id="H3H0D0"/>
<dbReference type="InterPro" id="IPR009003">
    <property type="entry name" value="Peptidase_S1_PA"/>
</dbReference>
<dbReference type="InterPro" id="IPR018114">
    <property type="entry name" value="TRYPSIN_HIS"/>
</dbReference>
<name>H3H0D0_PHYRM</name>
<protein>
    <recommendedName>
        <fullName evidence="9">Peptidase S1 domain-containing protein</fullName>
    </recommendedName>
</protein>
<dbReference type="GO" id="GO:0006508">
    <property type="term" value="P:proteolysis"/>
    <property type="evidence" value="ECO:0007669"/>
    <property type="project" value="UniProtKB-KW"/>
</dbReference>
<dbReference type="PANTHER" id="PTHR24276">
    <property type="entry name" value="POLYSERASE-RELATED"/>
    <property type="match status" value="1"/>
</dbReference>
<dbReference type="CDD" id="cd00190">
    <property type="entry name" value="Tryp_SPc"/>
    <property type="match status" value="1"/>
</dbReference>
<comment type="similarity">
    <text evidence="2">Belongs to the peptidase S1 family.</text>
</comment>
<dbReference type="InterPro" id="IPR050430">
    <property type="entry name" value="Peptidase_S1"/>
</dbReference>
<keyword evidence="6" id="KW-1015">Disulfide bond</keyword>
<evidence type="ECO:0000313" key="11">
    <source>
        <dbReference type="Proteomes" id="UP000005238"/>
    </source>
</evidence>
<keyword evidence="5" id="KW-0843">Virulence</keyword>
<dbReference type="Pfam" id="PF00089">
    <property type="entry name" value="Trypsin"/>
    <property type="match status" value="1"/>
</dbReference>
<reference evidence="10" key="2">
    <citation type="submission" date="2015-06" db="UniProtKB">
        <authorList>
            <consortium name="EnsemblProtists"/>
        </authorList>
    </citation>
    <scope>IDENTIFICATION</scope>
    <source>
        <strain evidence="10">Pr102</strain>
    </source>
</reference>
<dbReference type="Gene3D" id="2.40.10.10">
    <property type="entry name" value="Trypsin-like serine proteases"/>
    <property type="match status" value="1"/>
</dbReference>
<dbReference type="PRINTS" id="PR00722">
    <property type="entry name" value="CHYMOTRYPSIN"/>
</dbReference>